<organism evidence="3">
    <name type="scientific">Ditylum brightwellii</name>
    <dbReference type="NCBI Taxonomy" id="49249"/>
    <lineage>
        <taxon>Eukaryota</taxon>
        <taxon>Sar</taxon>
        <taxon>Stramenopiles</taxon>
        <taxon>Ochrophyta</taxon>
        <taxon>Bacillariophyta</taxon>
        <taxon>Mediophyceae</taxon>
        <taxon>Lithodesmiophycidae</taxon>
        <taxon>Lithodesmiales</taxon>
        <taxon>Lithodesmiaceae</taxon>
        <taxon>Ditylum</taxon>
    </lineage>
</organism>
<protein>
    <recommendedName>
        <fullName evidence="2">Tyrosine specific protein phosphatases domain-containing protein</fullName>
    </recommendedName>
</protein>
<dbReference type="GO" id="GO:0016791">
    <property type="term" value="F:phosphatase activity"/>
    <property type="evidence" value="ECO:0007669"/>
    <property type="project" value="UniProtKB-ARBA"/>
</dbReference>
<gene>
    <name evidence="3" type="ORF">DBRI00130_LOCUS42483</name>
</gene>
<evidence type="ECO:0000259" key="2">
    <source>
        <dbReference type="PROSITE" id="PS50056"/>
    </source>
</evidence>
<dbReference type="Gene3D" id="3.90.190.10">
    <property type="entry name" value="Protein tyrosine phosphatase superfamily"/>
    <property type="match status" value="1"/>
</dbReference>
<accession>A0A7S4T3T5</accession>
<dbReference type="InterPro" id="IPR029021">
    <property type="entry name" value="Prot-tyrosine_phosphatase-like"/>
</dbReference>
<proteinExistence type="predicted"/>
<dbReference type="SUPFAM" id="SSF52799">
    <property type="entry name" value="(Phosphotyrosine protein) phosphatases II"/>
    <property type="match status" value="1"/>
</dbReference>
<dbReference type="InterPro" id="IPR057023">
    <property type="entry name" value="PTP-SAK"/>
</dbReference>
<name>A0A7S4T3T5_9STRA</name>
<reference evidence="3" key="1">
    <citation type="submission" date="2021-01" db="EMBL/GenBank/DDBJ databases">
        <authorList>
            <person name="Corre E."/>
            <person name="Pelletier E."/>
            <person name="Niang G."/>
            <person name="Scheremetjew M."/>
            <person name="Finn R."/>
            <person name="Kale V."/>
            <person name="Holt S."/>
            <person name="Cochrane G."/>
            <person name="Meng A."/>
            <person name="Brown T."/>
            <person name="Cohen L."/>
        </authorList>
    </citation>
    <scope>NUCLEOTIDE SEQUENCE</scope>
    <source>
        <strain evidence="3">GSO104</strain>
    </source>
</reference>
<sequence>MRSCIHLYYMCTLVSASFSTAFKGSSAGLESRVIHLAKSVREKIAVGAPSPDAVSLAYPSAYSKPDGSGYRGFCNWLIPRHVMVGQYPGQNPEVNGPNVQEVQSHIQCIVQDAGVDLFCCLQSEVPAQDDFTTWKKAGGETFLPFYLRGEFPNAFTHYAPYVLSASQSRNDPIFLHSPIEDLNVPNSEPLLLLLSQLLEALESGRTLYLHCWGGRGRAGLVGACLVSLIWPEMNSSSVLDLVQTGYESRAGADAMAPALSRSPQTESQREFVRKFVQNQNRRQVE</sequence>
<dbReference type="AlphaFoldDB" id="A0A7S4T3T5"/>
<dbReference type="EMBL" id="HBNS01059087">
    <property type="protein sequence ID" value="CAE4664809.1"/>
    <property type="molecule type" value="Transcribed_RNA"/>
</dbReference>
<keyword evidence="1" id="KW-0378">Hydrolase</keyword>
<dbReference type="InterPro" id="IPR000387">
    <property type="entry name" value="Tyr_Pase_dom"/>
</dbReference>
<dbReference type="PROSITE" id="PS50056">
    <property type="entry name" value="TYR_PHOSPHATASE_2"/>
    <property type="match status" value="1"/>
</dbReference>
<evidence type="ECO:0000256" key="1">
    <source>
        <dbReference type="ARBA" id="ARBA00022801"/>
    </source>
</evidence>
<feature type="domain" description="Tyrosine specific protein phosphatases" evidence="2">
    <location>
        <begin position="188"/>
        <end position="252"/>
    </location>
</feature>
<evidence type="ECO:0000313" key="3">
    <source>
        <dbReference type="EMBL" id="CAE4664809.1"/>
    </source>
</evidence>
<dbReference type="Pfam" id="PF22784">
    <property type="entry name" value="PTP-SAK"/>
    <property type="match status" value="1"/>
</dbReference>